<evidence type="ECO:0000259" key="1">
    <source>
        <dbReference type="Pfam" id="PF00899"/>
    </source>
</evidence>
<accession>A0ABW4L106</accession>
<keyword evidence="3" id="KW-1185">Reference proteome</keyword>
<gene>
    <name evidence="2" type="ORF">ACFSF0_17060</name>
</gene>
<dbReference type="EMBL" id="JBHUEJ010000037">
    <property type="protein sequence ID" value="MFD1712315.1"/>
    <property type="molecule type" value="Genomic_DNA"/>
</dbReference>
<keyword evidence="2" id="KW-0548">Nucleotidyltransferase</keyword>
<dbReference type="CDD" id="cd00755">
    <property type="entry name" value="YgdL_like"/>
    <property type="match status" value="1"/>
</dbReference>
<protein>
    <submittedName>
        <fullName evidence="2">ThiF family adenylyltransferase</fullName>
    </submittedName>
</protein>
<dbReference type="InterPro" id="IPR035985">
    <property type="entry name" value="Ubiquitin-activating_enz"/>
</dbReference>
<keyword evidence="2" id="KW-0808">Transferase</keyword>
<sequence>MNASVNPLPIADDAADAERRFGGLARLYGEAGAARIRAAHVAVVGIGGVGSWAAEALARSGVAALTLVDLDHIAESNVNRQIHALTDTLGQAKVEAMRERIAGIHPGCVVHAVDDFVEPDNWPGLLPAPVDAVIDACDQVRAKVAMAAWARAQGRCFITVGAAGGKRHAERVDIADLADVTHDPLIAQVRYRLRRHHRAPKAGQRIGVPAVFSRETVVMPEACESDEGVDGSLNCSGYGSTVAVTASFGFCAAGWVLDEISRDPKKSAL</sequence>
<dbReference type="Gene3D" id="3.40.50.720">
    <property type="entry name" value="NAD(P)-binding Rossmann-like Domain"/>
    <property type="match status" value="1"/>
</dbReference>
<dbReference type="InterPro" id="IPR000594">
    <property type="entry name" value="ThiF_NAD_FAD-bd"/>
</dbReference>
<dbReference type="PANTHER" id="PTHR43267">
    <property type="entry name" value="TRNA THREONYLCARBAMOYLADENOSINE DEHYDRATASE"/>
    <property type="match status" value="1"/>
</dbReference>
<dbReference type="InterPro" id="IPR045886">
    <property type="entry name" value="ThiF/MoeB/HesA"/>
</dbReference>
<comment type="caution">
    <text evidence="2">The sequence shown here is derived from an EMBL/GenBank/DDBJ whole genome shotgun (WGS) entry which is preliminary data.</text>
</comment>
<dbReference type="Pfam" id="PF00899">
    <property type="entry name" value="ThiF"/>
    <property type="match status" value="1"/>
</dbReference>
<proteinExistence type="predicted"/>
<dbReference type="PANTHER" id="PTHR43267:SF1">
    <property type="entry name" value="TRNA THREONYLCARBAMOYLADENOSINE DEHYDRATASE"/>
    <property type="match status" value="1"/>
</dbReference>
<dbReference type="Proteomes" id="UP001597304">
    <property type="component" value="Unassembled WGS sequence"/>
</dbReference>
<evidence type="ECO:0000313" key="3">
    <source>
        <dbReference type="Proteomes" id="UP001597304"/>
    </source>
</evidence>
<dbReference type="SUPFAM" id="SSF69572">
    <property type="entry name" value="Activating enzymes of the ubiquitin-like proteins"/>
    <property type="match status" value="1"/>
</dbReference>
<feature type="domain" description="THIF-type NAD/FAD binding fold" evidence="1">
    <location>
        <begin position="26"/>
        <end position="167"/>
    </location>
</feature>
<evidence type="ECO:0000313" key="2">
    <source>
        <dbReference type="EMBL" id="MFD1712315.1"/>
    </source>
</evidence>
<organism evidence="2 3">
    <name type="scientific">Ottowia flava</name>
    <dbReference type="NCBI Taxonomy" id="2675430"/>
    <lineage>
        <taxon>Bacteria</taxon>
        <taxon>Pseudomonadati</taxon>
        <taxon>Pseudomonadota</taxon>
        <taxon>Betaproteobacteria</taxon>
        <taxon>Burkholderiales</taxon>
        <taxon>Comamonadaceae</taxon>
        <taxon>Ottowia</taxon>
    </lineage>
</organism>
<dbReference type="RefSeq" id="WP_147914218.1">
    <property type="nucleotide sequence ID" value="NZ_JBHUEJ010000037.1"/>
</dbReference>
<dbReference type="GO" id="GO:0016779">
    <property type="term" value="F:nucleotidyltransferase activity"/>
    <property type="evidence" value="ECO:0007669"/>
    <property type="project" value="UniProtKB-KW"/>
</dbReference>
<reference evidence="3" key="1">
    <citation type="journal article" date="2019" name="Int. J. Syst. Evol. Microbiol.">
        <title>The Global Catalogue of Microorganisms (GCM) 10K type strain sequencing project: providing services to taxonomists for standard genome sequencing and annotation.</title>
        <authorList>
            <consortium name="The Broad Institute Genomics Platform"/>
            <consortium name="The Broad Institute Genome Sequencing Center for Infectious Disease"/>
            <person name="Wu L."/>
            <person name="Ma J."/>
        </authorList>
    </citation>
    <scope>NUCLEOTIDE SEQUENCE [LARGE SCALE GENOMIC DNA]</scope>
    <source>
        <strain evidence="3">LMG 29247</strain>
    </source>
</reference>
<name>A0ABW4L106_9BURK</name>